<proteinExistence type="predicted"/>
<name>A0AAN9AYM8_9CAEN</name>
<accession>A0AAN9AYM8</accession>
<feature type="region of interest" description="Disordered" evidence="1">
    <location>
        <begin position="1"/>
        <end position="59"/>
    </location>
</feature>
<evidence type="ECO:0000313" key="3">
    <source>
        <dbReference type="EMBL" id="KAK7095783.1"/>
    </source>
</evidence>
<protein>
    <submittedName>
        <fullName evidence="3">Uncharacterized protein</fullName>
    </submittedName>
</protein>
<feature type="compositionally biased region" description="Polar residues" evidence="1">
    <location>
        <begin position="14"/>
        <end position="30"/>
    </location>
</feature>
<feature type="compositionally biased region" description="Low complexity" evidence="1">
    <location>
        <begin position="39"/>
        <end position="59"/>
    </location>
</feature>
<keyword evidence="2" id="KW-1133">Transmembrane helix</keyword>
<keyword evidence="2" id="KW-0472">Membrane</keyword>
<sequence length="166" mass="19790">MYKKELPQSRLQKRNQPLQLARSQPLQPARSQPLPPTSSQPLYPTRSQPQQPTRSQPLQPTKEGFLTVWFEPETKSSSGIMYARCLFPFFLLIVIAGRNLILSDDRVYPTSTRLTKFEQLNRRTRYKHLRSKDTRRKMTKREIIWPTAWEETKEENVIYLERVDEW</sequence>
<comment type="caution">
    <text evidence="3">The sequence shown here is derived from an EMBL/GenBank/DDBJ whole genome shotgun (WGS) entry which is preliminary data.</text>
</comment>
<reference evidence="3 4" key="1">
    <citation type="submission" date="2024-02" db="EMBL/GenBank/DDBJ databases">
        <title>Chromosome-scale genome assembly of the rough periwinkle Littorina saxatilis.</title>
        <authorList>
            <person name="De Jode A."/>
            <person name="Faria R."/>
            <person name="Formenti G."/>
            <person name="Sims Y."/>
            <person name="Smith T.P."/>
            <person name="Tracey A."/>
            <person name="Wood J.M.D."/>
            <person name="Zagrodzka Z.B."/>
            <person name="Johannesson K."/>
            <person name="Butlin R.K."/>
            <person name="Leder E.H."/>
        </authorList>
    </citation>
    <scope>NUCLEOTIDE SEQUENCE [LARGE SCALE GENOMIC DNA]</scope>
    <source>
        <strain evidence="3">Snail1</strain>
        <tissue evidence="3">Muscle</tissue>
    </source>
</reference>
<keyword evidence="4" id="KW-1185">Reference proteome</keyword>
<gene>
    <name evidence="3" type="ORF">V1264_005148</name>
</gene>
<keyword evidence="2" id="KW-0812">Transmembrane</keyword>
<dbReference type="AlphaFoldDB" id="A0AAN9AYM8"/>
<feature type="transmembrane region" description="Helical" evidence="2">
    <location>
        <begin position="81"/>
        <end position="101"/>
    </location>
</feature>
<dbReference type="Proteomes" id="UP001374579">
    <property type="component" value="Unassembled WGS sequence"/>
</dbReference>
<evidence type="ECO:0000256" key="2">
    <source>
        <dbReference type="SAM" id="Phobius"/>
    </source>
</evidence>
<evidence type="ECO:0000313" key="4">
    <source>
        <dbReference type="Proteomes" id="UP001374579"/>
    </source>
</evidence>
<dbReference type="EMBL" id="JBAMIC010000014">
    <property type="protein sequence ID" value="KAK7095783.1"/>
    <property type="molecule type" value="Genomic_DNA"/>
</dbReference>
<organism evidence="3 4">
    <name type="scientific">Littorina saxatilis</name>
    <dbReference type="NCBI Taxonomy" id="31220"/>
    <lineage>
        <taxon>Eukaryota</taxon>
        <taxon>Metazoa</taxon>
        <taxon>Spiralia</taxon>
        <taxon>Lophotrochozoa</taxon>
        <taxon>Mollusca</taxon>
        <taxon>Gastropoda</taxon>
        <taxon>Caenogastropoda</taxon>
        <taxon>Littorinimorpha</taxon>
        <taxon>Littorinoidea</taxon>
        <taxon>Littorinidae</taxon>
        <taxon>Littorina</taxon>
    </lineage>
</organism>
<evidence type="ECO:0000256" key="1">
    <source>
        <dbReference type="SAM" id="MobiDB-lite"/>
    </source>
</evidence>